<dbReference type="InterPro" id="IPR010870">
    <property type="entry name" value="Porin_O/P"/>
</dbReference>
<dbReference type="Gene3D" id="2.40.160.10">
    <property type="entry name" value="Porin"/>
    <property type="match status" value="1"/>
</dbReference>
<dbReference type="RefSeq" id="WP_229954163.1">
    <property type="nucleotide sequence ID" value="NZ_BAAAEM010000002.1"/>
</dbReference>
<reference evidence="3" key="1">
    <citation type="journal article" date="2019" name="Int. J. Syst. Evol. Microbiol.">
        <title>The Global Catalogue of Microorganisms (GCM) 10K type strain sequencing project: providing services to taxonomists for standard genome sequencing and annotation.</title>
        <authorList>
            <consortium name="The Broad Institute Genomics Platform"/>
            <consortium name="The Broad Institute Genome Sequencing Center for Infectious Disease"/>
            <person name="Wu L."/>
            <person name="Ma J."/>
        </authorList>
    </citation>
    <scope>NUCLEOTIDE SEQUENCE [LARGE SCALE GENOMIC DNA]</scope>
    <source>
        <strain evidence="3">JCM 14162</strain>
    </source>
</reference>
<proteinExistence type="predicted"/>
<dbReference type="EMBL" id="BAAAEM010000002">
    <property type="protein sequence ID" value="GAA0465661.1"/>
    <property type="molecule type" value="Genomic_DNA"/>
</dbReference>
<accession>A0ABP3JW33</accession>
<evidence type="ECO:0000313" key="3">
    <source>
        <dbReference type="Proteomes" id="UP001500713"/>
    </source>
</evidence>
<feature type="signal peptide" evidence="1">
    <location>
        <begin position="1"/>
        <end position="22"/>
    </location>
</feature>
<dbReference type="Pfam" id="PF07396">
    <property type="entry name" value="Porin_O_P"/>
    <property type="match status" value="1"/>
</dbReference>
<dbReference type="SUPFAM" id="SSF56935">
    <property type="entry name" value="Porins"/>
    <property type="match status" value="1"/>
</dbReference>
<gene>
    <name evidence="2" type="ORF">GCM10009096_02860</name>
</gene>
<keyword evidence="3" id="KW-1185">Reference proteome</keyword>
<evidence type="ECO:0000256" key="1">
    <source>
        <dbReference type="SAM" id="SignalP"/>
    </source>
</evidence>
<dbReference type="Proteomes" id="UP001500713">
    <property type="component" value="Unassembled WGS sequence"/>
</dbReference>
<feature type="chain" id="PRO_5045076901" evidence="1">
    <location>
        <begin position="23"/>
        <end position="387"/>
    </location>
</feature>
<keyword evidence="1" id="KW-0732">Signal</keyword>
<dbReference type="InterPro" id="IPR023614">
    <property type="entry name" value="Porin_dom_sf"/>
</dbReference>
<dbReference type="PROSITE" id="PS51257">
    <property type="entry name" value="PROKAR_LIPOPROTEIN"/>
    <property type="match status" value="1"/>
</dbReference>
<evidence type="ECO:0000313" key="2">
    <source>
        <dbReference type="EMBL" id="GAA0465661.1"/>
    </source>
</evidence>
<comment type="caution">
    <text evidence="2">The sequence shown here is derived from an EMBL/GenBank/DDBJ whole genome shotgun (WGS) entry which is preliminary data.</text>
</comment>
<sequence>MKHALGLLAGGLVSCSPVAALAGEISAGSDGIVLESGDFRLTLGGRLHLDAVISDNDVTNIEDEIDIRRLRFDATVEIGDDWRAKFDTDVGGISTGLRNVWVSYSGIDNLTIRAGNFTTPFLGERQKSSNNLKFLERSLSAALAPNFRAGASATYVGDNIAVAAAYVGNAIDAGDDRQPREDGTSLVGKLVWAPIRKRSETLFAAAAIDHRDLNAGARSRVRSTPEFGLSFTRLIDTGNLRNVDGYTNIALEAGFAQGPFAVSGQYLHRFNDSTDLGNPEFSGGSLEAAYVLTGERQRFNLSSGSFGAIRPSGKWGAVELAARLSFLDLDDGAVTGGKETNISLGANWYLGKNVKIALNYVHARADPGRFGFSESVDALATRFQLTF</sequence>
<protein>
    <submittedName>
        <fullName evidence="2">OprO/OprP family phosphate-selective porin</fullName>
    </submittedName>
</protein>
<organism evidence="2 3">
    <name type="scientific">Parasphingorhabdus litoris</name>
    <dbReference type="NCBI Taxonomy" id="394733"/>
    <lineage>
        <taxon>Bacteria</taxon>
        <taxon>Pseudomonadati</taxon>
        <taxon>Pseudomonadota</taxon>
        <taxon>Alphaproteobacteria</taxon>
        <taxon>Sphingomonadales</taxon>
        <taxon>Sphingomonadaceae</taxon>
        <taxon>Parasphingorhabdus</taxon>
    </lineage>
</organism>
<name>A0ABP3JW33_9SPHN</name>